<evidence type="ECO:0000256" key="4">
    <source>
        <dbReference type="ARBA" id="ARBA00004279"/>
    </source>
</evidence>
<keyword evidence="13" id="KW-0966">Cell projection</keyword>
<feature type="signal peptide" evidence="23">
    <location>
        <begin position="1"/>
        <end position="21"/>
    </location>
</feature>
<gene>
    <name evidence="25" type="ORF">CUNI_LOCUS10608</name>
</gene>
<keyword evidence="12" id="KW-0325">Glycoprotein</keyword>
<evidence type="ECO:0000256" key="6">
    <source>
        <dbReference type="ARBA" id="ARBA00022692"/>
    </source>
</evidence>
<evidence type="ECO:0000256" key="16">
    <source>
        <dbReference type="ARBA" id="ARBA00053950"/>
    </source>
</evidence>
<evidence type="ECO:0000313" key="26">
    <source>
        <dbReference type="Proteomes" id="UP000678393"/>
    </source>
</evidence>
<dbReference type="GO" id="GO:0072594">
    <property type="term" value="P:establishment of protein localization to organelle"/>
    <property type="evidence" value="ECO:0007669"/>
    <property type="project" value="TreeGrafter"/>
</dbReference>
<dbReference type="Pfam" id="PF01299">
    <property type="entry name" value="Lamp2-like_luminal"/>
    <property type="match status" value="1"/>
</dbReference>
<keyword evidence="8" id="KW-0967">Endosome</keyword>
<keyword evidence="14" id="KW-0968">Cytoplasmic vesicle</keyword>
<feature type="region of interest" description="Disordered" evidence="21">
    <location>
        <begin position="224"/>
        <end position="244"/>
    </location>
</feature>
<dbReference type="GO" id="GO:0005886">
    <property type="term" value="C:plasma membrane"/>
    <property type="evidence" value="ECO:0007669"/>
    <property type="project" value="UniProtKB-SubCell"/>
</dbReference>
<evidence type="ECO:0000259" key="24">
    <source>
        <dbReference type="Pfam" id="PF01299"/>
    </source>
</evidence>
<keyword evidence="26" id="KW-1185">Reference proteome</keyword>
<reference evidence="25" key="1">
    <citation type="submission" date="2021-04" db="EMBL/GenBank/DDBJ databases">
        <authorList>
            <consortium name="Molecular Ecology Group"/>
        </authorList>
    </citation>
    <scope>NUCLEOTIDE SEQUENCE</scope>
</reference>
<proteinExistence type="inferred from homology"/>
<dbReference type="InterPro" id="IPR048528">
    <property type="entry name" value="Lamp2-like_luminal"/>
</dbReference>
<evidence type="ECO:0000256" key="5">
    <source>
        <dbReference type="ARBA" id="ARBA00009644"/>
    </source>
</evidence>
<evidence type="ECO:0000256" key="11">
    <source>
        <dbReference type="ARBA" id="ARBA00023136"/>
    </source>
</evidence>
<evidence type="ECO:0000256" key="7">
    <source>
        <dbReference type="ARBA" id="ARBA00022729"/>
    </source>
</evidence>
<name>A0A8S3ZB76_9EUPU</name>
<evidence type="ECO:0000256" key="21">
    <source>
        <dbReference type="SAM" id="MobiDB-lite"/>
    </source>
</evidence>
<feature type="domain" description="Lysosome-associated membrane glycoprotein 2-like luminal" evidence="24">
    <location>
        <begin position="246"/>
        <end position="334"/>
    </location>
</feature>
<evidence type="ECO:0000256" key="10">
    <source>
        <dbReference type="ARBA" id="ARBA00023018"/>
    </source>
</evidence>
<evidence type="ECO:0000256" key="1">
    <source>
        <dbReference type="ARBA" id="ARBA00004151"/>
    </source>
</evidence>
<evidence type="ECO:0000256" key="23">
    <source>
        <dbReference type="SAM" id="SignalP"/>
    </source>
</evidence>
<evidence type="ECO:0000256" key="22">
    <source>
        <dbReference type="SAM" id="Phobius"/>
    </source>
</evidence>
<keyword evidence="11 20" id="KW-0472">Membrane</keyword>
<protein>
    <recommendedName>
        <fullName evidence="18">Lysosome-associated membrane glycoprotein 5</fullName>
    </recommendedName>
    <alternativeName>
        <fullName evidence="19">Lysosome-associated membrane protein 5</fullName>
    </alternativeName>
</protein>
<dbReference type="Proteomes" id="UP000678393">
    <property type="component" value="Unassembled WGS sequence"/>
</dbReference>
<evidence type="ECO:0000256" key="14">
    <source>
        <dbReference type="ARBA" id="ARBA00023329"/>
    </source>
</evidence>
<comment type="function">
    <text evidence="16">Plays a role in short-term synaptic plasticity in a subset of GABAergic neurons in the brain.</text>
</comment>
<dbReference type="GO" id="GO:0005765">
    <property type="term" value="C:lysosomal membrane"/>
    <property type="evidence" value="ECO:0007669"/>
    <property type="project" value="TreeGrafter"/>
</dbReference>
<feature type="chain" id="PRO_5035805611" description="Lysosome-associated membrane glycoprotein 5" evidence="23">
    <location>
        <begin position="22"/>
        <end position="474"/>
    </location>
</feature>
<keyword evidence="7 23" id="KW-0732">Signal</keyword>
<keyword evidence="9 22" id="KW-1133">Transmembrane helix</keyword>
<feature type="compositionally biased region" description="Low complexity" evidence="21">
    <location>
        <begin position="228"/>
        <end position="240"/>
    </location>
</feature>
<evidence type="ECO:0000256" key="9">
    <source>
        <dbReference type="ARBA" id="ARBA00022989"/>
    </source>
</evidence>
<keyword evidence="10" id="KW-0770">Synapse</keyword>
<evidence type="ECO:0000256" key="13">
    <source>
        <dbReference type="ARBA" id="ARBA00023273"/>
    </source>
</evidence>
<keyword evidence="6 20" id="KW-0812">Transmembrane</keyword>
<evidence type="ECO:0000256" key="18">
    <source>
        <dbReference type="ARBA" id="ARBA00074379"/>
    </source>
</evidence>
<evidence type="ECO:0000256" key="3">
    <source>
        <dbReference type="ARBA" id="ARBA00004172"/>
    </source>
</evidence>
<evidence type="ECO:0000256" key="17">
    <source>
        <dbReference type="ARBA" id="ARBA00060492"/>
    </source>
</evidence>
<dbReference type="PANTHER" id="PTHR11506:SF35">
    <property type="entry name" value="LYSOSOME-ASSOCIATED MEMBRANE GLYCOPROTEIN 5"/>
    <property type="match status" value="1"/>
</dbReference>
<dbReference type="AlphaFoldDB" id="A0A8S3ZB76"/>
<feature type="transmembrane region" description="Helical" evidence="22">
    <location>
        <begin position="439"/>
        <end position="460"/>
    </location>
</feature>
<dbReference type="EMBL" id="CAJHNH020001940">
    <property type="protein sequence ID" value="CAG5125050.1"/>
    <property type="molecule type" value="Genomic_DNA"/>
</dbReference>
<evidence type="ECO:0000256" key="12">
    <source>
        <dbReference type="ARBA" id="ARBA00023180"/>
    </source>
</evidence>
<organism evidence="25 26">
    <name type="scientific">Candidula unifasciata</name>
    <dbReference type="NCBI Taxonomy" id="100452"/>
    <lineage>
        <taxon>Eukaryota</taxon>
        <taxon>Metazoa</taxon>
        <taxon>Spiralia</taxon>
        <taxon>Lophotrochozoa</taxon>
        <taxon>Mollusca</taxon>
        <taxon>Gastropoda</taxon>
        <taxon>Heterobranchia</taxon>
        <taxon>Euthyneura</taxon>
        <taxon>Panpulmonata</taxon>
        <taxon>Eupulmonata</taxon>
        <taxon>Stylommatophora</taxon>
        <taxon>Helicina</taxon>
        <taxon>Helicoidea</taxon>
        <taxon>Geomitridae</taxon>
        <taxon>Candidula</taxon>
    </lineage>
</organism>
<dbReference type="PANTHER" id="PTHR11506">
    <property type="entry name" value="LYSOSOME-ASSOCIATED MEMBRANE GLYCOPROTEIN"/>
    <property type="match status" value="1"/>
</dbReference>
<accession>A0A8S3ZB76</accession>
<dbReference type="PROSITE" id="PS51407">
    <property type="entry name" value="LAMP_3"/>
    <property type="match status" value="1"/>
</dbReference>
<comment type="caution">
    <text evidence="20">Lacks conserved residue(s) required for the propagation of feature annotation.</text>
</comment>
<evidence type="ECO:0000256" key="8">
    <source>
        <dbReference type="ARBA" id="ARBA00022753"/>
    </source>
</evidence>
<dbReference type="GO" id="GO:0031902">
    <property type="term" value="C:late endosome membrane"/>
    <property type="evidence" value="ECO:0007669"/>
    <property type="project" value="TreeGrafter"/>
</dbReference>
<evidence type="ECO:0000256" key="2">
    <source>
        <dbReference type="ARBA" id="ARBA00004158"/>
    </source>
</evidence>
<comment type="similarity">
    <text evidence="5 20">Belongs to the LAMP family.</text>
</comment>
<sequence length="474" mass="51557">MSPRTIVYASLSILLLPTVLEKSFIYSSENGIPCIRLDITFTMVFTADNDVFEASTSRTDSDVQSTLDSCDYTSLALAFSDDTHWSLWFHQTSNGSDQLDSSVLFVPTDVFQNNATGPDTTLLNDEAPVELFNTLQSYKCDNLKLFQYSKTASASGKPNYIVQVAVSSFQVQTFDLNGRISSPNVFCLQDNTTNTTSSPYETTIPSTHNSTSASTDILSSTATVSQSTETPTFNTTMTPTPSKPPLNNYTVHGENVTCILLQGAFKMNINYPTNMSQTSTQTASVDIPADATSTGNCSLSLDSQSLVISFFKDWSLEFVFTLEDLVFLSATSATSDASYGITNITLTYVVTPELFPESAIPPGSKVTVFPHGSSEADYPRKASNKAFYKCDRDVDVKLQAGVTLQVSELHFTAFNNNENITFAGNAENCLSDEPTSHTVPIIVGCSLAGLAVVVVTVYTIGKCRNKQRRSYFGI</sequence>
<evidence type="ECO:0000313" key="25">
    <source>
        <dbReference type="EMBL" id="CAG5125050.1"/>
    </source>
</evidence>
<evidence type="ECO:0000256" key="20">
    <source>
        <dbReference type="PROSITE-ProRule" id="PRU00740"/>
    </source>
</evidence>
<evidence type="ECO:0000256" key="19">
    <source>
        <dbReference type="ARBA" id="ARBA00076257"/>
    </source>
</evidence>
<comment type="caution">
    <text evidence="25">The sequence shown here is derived from an EMBL/GenBank/DDBJ whole genome shotgun (WGS) entry which is preliminary data.</text>
</comment>
<evidence type="ECO:0000256" key="15">
    <source>
        <dbReference type="ARBA" id="ARBA00029428"/>
    </source>
</evidence>
<comment type="subcellular location">
    <subcellularLocation>
        <location evidence="4">Cell projection</location>
        <location evidence="4">Dendrite</location>
    </subcellularLocation>
    <subcellularLocation>
        <location evidence="17">Cell projection</location>
        <location evidence="17">Growth cone membrane</location>
        <topology evidence="17">Single-pass type I membrane protein</topology>
    </subcellularLocation>
    <subcellularLocation>
        <location evidence="15">Cytoplasmic vesicle</location>
        <location evidence="15">Secretory vesicle</location>
        <location evidence="15">Synaptic vesicle membrane</location>
        <topology evidence="15">Single-pass type I membrane protein</topology>
    </subcellularLocation>
    <subcellularLocation>
        <location evidence="2">Early endosome membrane</location>
        <topology evidence="2">Single-pass type I membrane protein</topology>
    </subcellularLocation>
    <subcellularLocation>
        <location evidence="1">Endoplasmic reticulum-Golgi intermediate compartment membrane</location>
        <topology evidence="1">Single-pass type I membrane protein</topology>
    </subcellularLocation>
    <subcellularLocation>
        <location evidence="20">Membrane</location>
        <topology evidence="20">Single-pass type I membrane protein</topology>
    </subcellularLocation>
    <subcellularLocation>
        <location evidence="3">Recycling endosome</location>
    </subcellularLocation>
</comment>
<dbReference type="Gene3D" id="2.40.160.110">
    <property type="match status" value="2"/>
</dbReference>
<dbReference type="InterPro" id="IPR002000">
    <property type="entry name" value="Lysosome-assoc_membr_glycop"/>
</dbReference>
<dbReference type="OrthoDB" id="6151129at2759"/>